<gene>
    <name evidence="1" type="ORF">AC812_12395</name>
</gene>
<evidence type="ECO:0000313" key="2">
    <source>
        <dbReference type="Proteomes" id="UP000050514"/>
    </source>
</evidence>
<dbReference type="EMBL" id="LGHJ01000017">
    <property type="protein sequence ID" value="KPL74587.1"/>
    <property type="molecule type" value="Genomic_DNA"/>
</dbReference>
<reference evidence="1 2" key="1">
    <citation type="submission" date="2015-07" db="EMBL/GenBank/DDBJ databases">
        <title>Draft genome of Bellilinea caldifistulae DSM 17877.</title>
        <authorList>
            <person name="Hemp J."/>
            <person name="Ward L.M."/>
            <person name="Pace L.A."/>
            <person name="Fischer W.W."/>
        </authorList>
    </citation>
    <scope>NUCLEOTIDE SEQUENCE [LARGE SCALE GENOMIC DNA]</scope>
    <source>
        <strain evidence="1 2">GOMI-1</strain>
    </source>
</reference>
<accession>A0A0P6WWD9</accession>
<keyword evidence="2" id="KW-1185">Reference proteome</keyword>
<proteinExistence type="predicted"/>
<comment type="caution">
    <text evidence="1">The sequence shown here is derived from an EMBL/GenBank/DDBJ whole genome shotgun (WGS) entry which is preliminary data.</text>
</comment>
<dbReference type="AlphaFoldDB" id="A0A0P6WWD9"/>
<name>A0A0P6WWD9_9CHLR</name>
<sequence length="71" mass="7899">MQEQLGGELVIELVRDLPTAELQAAFLDENHPLAKDLRTAVIAAVDAGRNHARQIVVTALEKVLQERLDER</sequence>
<evidence type="ECO:0000313" key="1">
    <source>
        <dbReference type="EMBL" id="KPL74587.1"/>
    </source>
</evidence>
<organism evidence="1 2">
    <name type="scientific">Bellilinea caldifistulae</name>
    <dbReference type="NCBI Taxonomy" id="360411"/>
    <lineage>
        <taxon>Bacteria</taxon>
        <taxon>Bacillati</taxon>
        <taxon>Chloroflexota</taxon>
        <taxon>Anaerolineae</taxon>
        <taxon>Anaerolineales</taxon>
        <taxon>Anaerolineaceae</taxon>
        <taxon>Bellilinea</taxon>
    </lineage>
</organism>
<protein>
    <submittedName>
        <fullName evidence="1">Uncharacterized protein</fullName>
    </submittedName>
</protein>
<dbReference type="Proteomes" id="UP000050514">
    <property type="component" value="Unassembled WGS sequence"/>
</dbReference>
<dbReference type="STRING" id="360411.AC812_12395"/>